<feature type="transmembrane region" description="Helical" evidence="2">
    <location>
        <begin position="24"/>
        <end position="43"/>
    </location>
</feature>
<evidence type="ECO:0000313" key="3">
    <source>
        <dbReference type="EMBL" id="QPJ66116.1"/>
    </source>
</evidence>
<proteinExistence type="predicted"/>
<reference evidence="4" key="1">
    <citation type="submission" date="2020-02" db="EMBL/GenBank/DDBJ databases">
        <title>Genomic and physiological characterization of two novel Nitrospinaceae genera.</title>
        <authorList>
            <person name="Mueller A.J."/>
            <person name="Jung M.-Y."/>
            <person name="Strachan C.R."/>
            <person name="Herbold C.W."/>
            <person name="Kirkegaard R.H."/>
            <person name="Daims H."/>
        </authorList>
    </citation>
    <scope>NUCLEOTIDE SEQUENCE [LARGE SCALE GENOMIC DNA]</scope>
</reference>
<dbReference type="Proteomes" id="UP000594464">
    <property type="component" value="Chromosome"/>
</dbReference>
<feature type="transmembrane region" description="Helical" evidence="2">
    <location>
        <begin position="49"/>
        <end position="72"/>
    </location>
</feature>
<gene>
    <name evidence="3" type="ORF">G3M78_12215</name>
</gene>
<dbReference type="AlphaFoldDB" id="A0A7T0C3Y3"/>
<evidence type="ECO:0000256" key="1">
    <source>
        <dbReference type="SAM" id="MobiDB-lite"/>
    </source>
</evidence>
<sequence>MNSPANPSYKIVFTVSLRGQTLQLTREGSGFVFLVFGVGLGAINTGNNLLYLVLAMCCSFIAISGLLSEWTLKQVTVKGKLPPTFHAGEATPLVLSLANAKSSLPSYALRVYFPNHKTLFKLEKEISLFYLAPASSTDKTVMMSALRRGPLQIDQCQLATSFPFGFFIKSKTVPIQIEALVLPRLYETTAPMVLSKEVEGDGKKRQSGSEVHSLREFSEGDSPQSIHWKSSAKTGGLRVKEFGQNANRSCIVPLHFEENELDPFDEKRIEEKISKAASQVFHMIRQGVQVQLKTDDMETDFASTESHLENIMQYLAKLSPQTQHHRKADDA</sequence>
<keyword evidence="2" id="KW-1133">Transmembrane helix</keyword>
<dbReference type="PANTHER" id="PTHR34351">
    <property type="entry name" value="SLR1927 PROTEIN-RELATED"/>
    <property type="match status" value="1"/>
</dbReference>
<name>A0A7T0C3Y3_9BACT</name>
<feature type="compositionally biased region" description="Polar residues" evidence="1">
    <location>
        <begin position="221"/>
        <end position="230"/>
    </location>
</feature>
<protein>
    <submittedName>
        <fullName evidence="3">DUF58 domain-containing protein</fullName>
    </submittedName>
</protein>
<keyword evidence="2" id="KW-0472">Membrane</keyword>
<organism evidence="3 4">
    <name type="scientific">Candidatus Nitrohelix vancouverensis</name>
    <dbReference type="NCBI Taxonomy" id="2705534"/>
    <lineage>
        <taxon>Bacteria</taxon>
        <taxon>Pseudomonadati</taxon>
        <taxon>Nitrospinota/Tectimicrobiota group</taxon>
        <taxon>Nitrospinota</taxon>
        <taxon>Nitrospinia</taxon>
        <taxon>Nitrospinales</taxon>
        <taxon>Nitrospinaceae</taxon>
        <taxon>Candidatus Nitrohelix</taxon>
    </lineage>
</organism>
<evidence type="ECO:0000256" key="2">
    <source>
        <dbReference type="SAM" id="Phobius"/>
    </source>
</evidence>
<keyword evidence="2" id="KW-0812">Transmembrane</keyword>
<accession>A0A7T0C3Y3</accession>
<evidence type="ECO:0000313" key="4">
    <source>
        <dbReference type="Proteomes" id="UP000594464"/>
    </source>
</evidence>
<dbReference type="KEGG" id="nva:G3M78_12215"/>
<dbReference type="PANTHER" id="PTHR34351:SF1">
    <property type="entry name" value="SLR1927 PROTEIN"/>
    <property type="match status" value="1"/>
</dbReference>
<feature type="region of interest" description="Disordered" evidence="1">
    <location>
        <begin position="197"/>
        <end position="230"/>
    </location>
</feature>
<dbReference type="EMBL" id="CP048620">
    <property type="protein sequence ID" value="QPJ66116.1"/>
    <property type="molecule type" value="Genomic_DNA"/>
</dbReference>